<protein>
    <submittedName>
        <fullName evidence="2">Uncharacterized protein</fullName>
    </submittedName>
</protein>
<dbReference type="Proteomes" id="UP001500888">
    <property type="component" value="Unassembled WGS sequence"/>
</dbReference>
<reference evidence="3" key="1">
    <citation type="journal article" date="2019" name="Int. J. Syst. Evol. Microbiol.">
        <title>The Global Catalogue of Microorganisms (GCM) 10K type strain sequencing project: providing services to taxonomists for standard genome sequencing and annotation.</title>
        <authorList>
            <consortium name="The Broad Institute Genomics Platform"/>
            <consortium name="The Broad Institute Genome Sequencing Center for Infectious Disease"/>
            <person name="Wu L."/>
            <person name="Ma J."/>
        </authorList>
    </citation>
    <scope>NUCLEOTIDE SEQUENCE [LARGE SCALE GENOMIC DNA]</scope>
    <source>
        <strain evidence="3">JCM 16908</strain>
    </source>
</reference>
<keyword evidence="3" id="KW-1185">Reference proteome</keyword>
<feature type="region of interest" description="Disordered" evidence="1">
    <location>
        <begin position="109"/>
        <end position="132"/>
    </location>
</feature>
<gene>
    <name evidence="2" type="ORF">GCM10022226_26510</name>
</gene>
<name>A0ABP7HV86_9ACTN</name>
<evidence type="ECO:0000256" key="1">
    <source>
        <dbReference type="SAM" id="MobiDB-lite"/>
    </source>
</evidence>
<sequence length="132" mass="13672">MAIPAREDPIGPAAVVSSVRYSSGDTPAGALDEGAPAVGAAPVEPPEDGSAGSPPELHAARAKVMASAAGNHRGALISSIIEESRGRVKAVNLPERRTNYLTIRISRRISGFQGGGEQRPYTRSLDGAEDEQ</sequence>
<feature type="compositionally biased region" description="Low complexity" evidence="1">
    <location>
        <begin position="33"/>
        <end position="42"/>
    </location>
</feature>
<accession>A0ABP7HV86</accession>
<evidence type="ECO:0000313" key="3">
    <source>
        <dbReference type="Proteomes" id="UP001500888"/>
    </source>
</evidence>
<feature type="region of interest" description="Disordered" evidence="1">
    <location>
        <begin position="21"/>
        <end position="65"/>
    </location>
</feature>
<proteinExistence type="predicted"/>
<comment type="caution">
    <text evidence="2">The sequence shown here is derived from an EMBL/GenBank/DDBJ whole genome shotgun (WGS) entry which is preliminary data.</text>
</comment>
<dbReference type="EMBL" id="BAAAZR010000004">
    <property type="protein sequence ID" value="GAA3805250.1"/>
    <property type="molecule type" value="Genomic_DNA"/>
</dbReference>
<evidence type="ECO:0000313" key="2">
    <source>
        <dbReference type="EMBL" id="GAA3805250.1"/>
    </source>
</evidence>
<organism evidence="2 3">
    <name type="scientific">Sphaerisporangium flaviroseum</name>
    <dbReference type="NCBI Taxonomy" id="509199"/>
    <lineage>
        <taxon>Bacteria</taxon>
        <taxon>Bacillati</taxon>
        <taxon>Actinomycetota</taxon>
        <taxon>Actinomycetes</taxon>
        <taxon>Streptosporangiales</taxon>
        <taxon>Streptosporangiaceae</taxon>
        <taxon>Sphaerisporangium</taxon>
    </lineage>
</organism>